<reference evidence="5" key="1">
    <citation type="submission" date="2021-01" db="EMBL/GenBank/DDBJ databases">
        <title>Caligus Genome Assembly.</title>
        <authorList>
            <person name="Gallardo-Escarate C."/>
        </authorList>
    </citation>
    <scope>NUCLEOTIDE SEQUENCE [LARGE SCALE GENOMIC DNA]</scope>
</reference>
<dbReference type="AlphaFoldDB" id="A0A7T8JYX3"/>
<dbReference type="InterPro" id="IPR015415">
    <property type="entry name" value="Spast_Vps4_C"/>
</dbReference>
<proteinExistence type="predicted"/>
<evidence type="ECO:0000256" key="2">
    <source>
        <dbReference type="ARBA" id="ARBA00022840"/>
    </source>
</evidence>
<dbReference type="Proteomes" id="UP000595437">
    <property type="component" value="Chromosome 14"/>
</dbReference>
<sequence length="77" mass="8454">SFPLDPNVTVNDLLMPCLPSDKGAIEMPWGDVPGDKLMEPSVTMSDMLRSLATQKPTVNQDDLTRLEKFTADFGQEG</sequence>
<dbReference type="EMBL" id="CP045903">
    <property type="protein sequence ID" value="QQP39519.1"/>
    <property type="molecule type" value="Genomic_DNA"/>
</dbReference>
<keyword evidence="1" id="KW-0547">Nucleotide-binding</keyword>
<protein>
    <submittedName>
        <fullName evidence="4">Vacuolar sorting protein 4</fullName>
    </submittedName>
</protein>
<name>A0A7T8JYX3_CALRO</name>
<keyword evidence="5" id="KW-1185">Reference proteome</keyword>
<gene>
    <name evidence="4" type="ORF">FKW44_020433</name>
</gene>
<accession>A0A7T8JYX3</accession>
<dbReference type="OrthoDB" id="29072at2759"/>
<dbReference type="GO" id="GO:0005524">
    <property type="term" value="F:ATP binding"/>
    <property type="evidence" value="ECO:0007669"/>
    <property type="project" value="UniProtKB-KW"/>
</dbReference>
<organism evidence="4 5">
    <name type="scientific">Caligus rogercresseyi</name>
    <name type="common">Sea louse</name>
    <dbReference type="NCBI Taxonomy" id="217165"/>
    <lineage>
        <taxon>Eukaryota</taxon>
        <taxon>Metazoa</taxon>
        <taxon>Ecdysozoa</taxon>
        <taxon>Arthropoda</taxon>
        <taxon>Crustacea</taxon>
        <taxon>Multicrustacea</taxon>
        <taxon>Hexanauplia</taxon>
        <taxon>Copepoda</taxon>
        <taxon>Siphonostomatoida</taxon>
        <taxon>Caligidae</taxon>
        <taxon>Caligus</taxon>
    </lineage>
</organism>
<keyword evidence="2" id="KW-0067">ATP-binding</keyword>
<dbReference type="Pfam" id="PF09336">
    <property type="entry name" value="Vps4_C"/>
    <property type="match status" value="1"/>
</dbReference>
<evidence type="ECO:0000256" key="1">
    <source>
        <dbReference type="ARBA" id="ARBA00022741"/>
    </source>
</evidence>
<feature type="domain" description="Spastin/Vps4 C-terminal" evidence="3">
    <location>
        <begin position="14"/>
        <end position="74"/>
    </location>
</feature>
<evidence type="ECO:0000313" key="5">
    <source>
        <dbReference type="Proteomes" id="UP000595437"/>
    </source>
</evidence>
<dbReference type="Gene3D" id="1.10.8.60">
    <property type="match status" value="1"/>
</dbReference>
<evidence type="ECO:0000313" key="4">
    <source>
        <dbReference type="EMBL" id="QQP39519.1"/>
    </source>
</evidence>
<evidence type="ECO:0000259" key="3">
    <source>
        <dbReference type="Pfam" id="PF09336"/>
    </source>
</evidence>
<feature type="non-terminal residue" evidence="4">
    <location>
        <position position="1"/>
    </location>
</feature>